<sequence>MSIVPKYYSKKHIQFEHQSNELKNTLDGLQKVDREIPRIEQYMDNYISSLNECSEKISTLCQCLKLSSLELGFTKLLDIENNKNGQFEKLFNQLVSVNEIFTDFNTTVVRLSNFLINEYTRFVNSALAFNFKPNNVTNNTVDVFRNEFPFLVTDFGLTSYYYLHFLKNHKIGIKESKEKLVKELQNRNVSTEYIQFVQQMEVSTSSALANKCFKFPQKEDLETELHGFFTNLQVLRNVLEHVQDHWGTPNYLHVEDIAEHFFQKYGFKNKQHFDYFLINRKGNGTGGLFCLEIAKEQPDRFFFTTNNYPYEISDSEDSDDELLNKELKMIEEQNKLANTETISTMTDGDLWNNPNSTILIAKDRASISKISSAVAEKNERELEKHHQKLDIMFEPFLKFINIDGSRLLFNSLSYYFMSNDLNLNLMNIDEFLGEITTFGSMWSLIDTFFGKSTEYLDSYLEEKFDFENNIKKTMFVLNSILNDASTEGFSLKNLVNKNSAMLFPWKTSFRDYAIIVFILFKKTNHKKLLEIQDDVMLQFSNIVFSYPLNSCILQPHFLMLVFWFFGNLEKNCANEDTEINQHCIQLFNKLRTENDEITIVITSFILIKIMDVLFYSFNESDFFKMVGETEYINKNTMDALMNSGKYGLIKNTNEFEFLIPTMLNYIKGFEQSLNINNVLVYDIINSGIVNEYMVQADIIVSLASKIVTDVSKLSDIRHTGQSSCYLNISTFKIIIKSLYEYCKNDFYKTLENVDNTSTESSSISLMNSASTNSSSNNFFISPGFGNSSKSIFYAKGHGVNDGIFEEYNNKISTSNKMERGQRACGLLECFEGKRNLIENKYENIVDLYINALQKNHQCFANEDLDFDELRRNHQSKNCKIQLQLYLQYSSNSQSFSLQQYRQSYCYCFGC</sequence>
<dbReference type="EMBL" id="CAJNOC010001140">
    <property type="protein sequence ID" value="CAF0838855.1"/>
    <property type="molecule type" value="Genomic_DNA"/>
</dbReference>
<evidence type="ECO:0000313" key="1">
    <source>
        <dbReference type="EMBL" id="CAF0838855.1"/>
    </source>
</evidence>
<accession>A0A813VC54</accession>
<organism evidence="1 2">
    <name type="scientific">Brachionus calyciflorus</name>
    <dbReference type="NCBI Taxonomy" id="104777"/>
    <lineage>
        <taxon>Eukaryota</taxon>
        <taxon>Metazoa</taxon>
        <taxon>Spiralia</taxon>
        <taxon>Gnathifera</taxon>
        <taxon>Rotifera</taxon>
        <taxon>Eurotatoria</taxon>
        <taxon>Monogononta</taxon>
        <taxon>Pseudotrocha</taxon>
        <taxon>Ploima</taxon>
        <taxon>Brachionidae</taxon>
        <taxon>Brachionus</taxon>
    </lineage>
</organism>
<protein>
    <submittedName>
        <fullName evidence="1">Uncharacterized protein</fullName>
    </submittedName>
</protein>
<comment type="caution">
    <text evidence="1">The sequence shown here is derived from an EMBL/GenBank/DDBJ whole genome shotgun (WGS) entry which is preliminary data.</text>
</comment>
<dbReference type="Proteomes" id="UP000663879">
    <property type="component" value="Unassembled WGS sequence"/>
</dbReference>
<gene>
    <name evidence="1" type="ORF">OXX778_LOCUS8345</name>
</gene>
<evidence type="ECO:0000313" key="2">
    <source>
        <dbReference type="Proteomes" id="UP000663879"/>
    </source>
</evidence>
<name>A0A813VC54_9BILA</name>
<reference evidence="1" key="1">
    <citation type="submission" date="2021-02" db="EMBL/GenBank/DDBJ databases">
        <authorList>
            <person name="Nowell W R."/>
        </authorList>
    </citation>
    <scope>NUCLEOTIDE SEQUENCE</scope>
    <source>
        <strain evidence="1">Ploen Becks lab</strain>
    </source>
</reference>
<proteinExistence type="predicted"/>
<keyword evidence="2" id="KW-1185">Reference proteome</keyword>
<dbReference type="AlphaFoldDB" id="A0A813VC54"/>